<dbReference type="EMBL" id="AOGW02000017">
    <property type="protein sequence ID" value="EMY60285.1"/>
    <property type="molecule type" value="Genomic_DNA"/>
</dbReference>
<sequence>MHSQKKEKVIDFTQYEIKENYKFDCPKKKECFQNCSNLYVAMPGRKYDQFTTLEQISLRECNRKCIEINCSDSSK</sequence>
<reference evidence="1" key="1">
    <citation type="submission" date="2013-03" db="EMBL/GenBank/DDBJ databases">
        <authorList>
            <person name="Harkins D.M."/>
            <person name="Durkin A.S."/>
            <person name="Brinkac L.M."/>
            <person name="Haft D.H."/>
            <person name="Selengut J.D."/>
            <person name="Sanka R."/>
            <person name="DePew J."/>
            <person name="Purushe J."/>
            <person name="Hartskeerl R.A."/>
            <person name="Ahmed A."/>
            <person name="van der Linden H."/>
            <person name="Goris M.G.A."/>
            <person name="Vinetz J.M."/>
            <person name="Sutton G.G."/>
            <person name="Nierman W.C."/>
            <person name="Fouts D.E."/>
        </authorList>
    </citation>
    <scope>NUCLEOTIDE SEQUENCE [LARGE SCALE GENOMIC DNA]</scope>
    <source>
        <strain evidence="1">LT 11-33</strain>
    </source>
</reference>
<evidence type="ECO:0000313" key="2">
    <source>
        <dbReference type="Proteomes" id="UP000012371"/>
    </source>
</evidence>
<proteinExistence type="predicted"/>
<dbReference type="Proteomes" id="UP000012371">
    <property type="component" value="Unassembled WGS sequence"/>
</dbReference>
<comment type="caution">
    <text evidence="1">The sequence shown here is derived from an EMBL/GenBank/DDBJ whole genome shotgun (WGS) entry which is preliminary data.</text>
</comment>
<gene>
    <name evidence="1" type="ORF">LEP1GSC203_0739</name>
</gene>
<accession>N1VTF4</accession>
<keyword evidence="2" id="KW-1185">Reference proteome</keyword>
<dbReference type="AlphaFoldDB" id="N1VTF4"/>
<organism evidence="1 2">
    <name type="scientific">Leptospira terpstrae serovar Hualin str. LT 11-33 = ATCC 700639</name>
    <dbReference type="NCBI Taxonomy" id="1257025"/>
    <lineage>
        <taxon>Bacteria</taxon>
        <taxon>Pseudomonadati</taxon>
        <taxon>Spirochaetota</taxon>
        <taxon>Spirochaetia</taxon>
        <taxon>Leptospirales</taxon>
        <taxon>Leptospiraceae</taxon>
        <taxon>Leptospira</taxon>
    </lineage>
</organism>
<protein>
    <submittedName>
        <fullName evidence="1">Uncharacterized protein</fullName>
    </submittedName>
</protein>
<evidence type="ECO:0000313" key="1">
    <source>
        <dbReference type="EMBL" id="EMY60285.1"/>
    </source>
</evidence>
<name>N1VTF4_9LEPT</name>